<protein>
    <recommendedName>
        <fullName evidence="4">TolB protein</fullName>
    </recommendedName>
</protein>
<reference evidence="2" key="1">
    <citation type="journal article" date="2014" name="Int. J. Syst. Evol. Microbiol.">
        <title>Complete genome sequence of Corynebacterium casei LMG S-19264T (=DSM 44701T), isolated from a smear-ripened cheese.</title>
        <authorList>
            <consortium name="US DOE Joint Genome Institute (JGI-PGF)"/>
            <person name="Walter F."/>
            <person name="Albersmeier A."/>
            <person name="Kalinowski J."/>
            <person name="Ruckert C."/>
        </authorList>
    </citation>
    <scope>NUCLEOTIDE SEQUENCE</scope>
    <source>
        <strain evidence="2">CGMCC 1.15178</strain>
    </source>
</reference>
<keyword evidence="3" id="KW-1185">Reference proteome</keyword>
<dbReference type="Proteomes" id="UP000612456">
    <property type="component" value="Unassembled WGS sequence"/>
</dbReference>
<dbReference type="PROSITE" id="PS51257">
    <property type="entry name" value="PROKAR_LIPOPROTEIN"/>
    <property type="match status" value="1"/>
</dbReference>
<dbReference type="SUPFAM" id="SSF82171">
    <property type="entry name" value="DPP6 N-terminal domain-like"/>
    <property type="match status" value="1"/>
</dbReference>
<feature type="chain" id="PRO_5038473851" description="TolB protein" evidence="1">
    <location>
        <begin position="28"/>
        <end position="398"/>
    </location>
</feature>
<dbReference type="EMBL" id="BMHP01000002">
    <property type="protein sequence ID" value="GGD75613.1"/>
    <property type="molecule type" value="Genomic_DNA"/>
</dbReference>
<dbReference type="PANTHER" id="PTHR36842">
    <property type="entry name" value="PROTEIN TOLB HOMOLOG"/>
    <property type="match status" value="1"/>
</dbReference>
<dbReference type="PANTHER" id="PTHR36842:SF1">
    <property type="entry name" value="PROTEIN TOLB"/>
    <property type="match status" value="1"/>
</dbReference>
<comment type="caution">
    <text evidence="2">The sequence shown here is derived from an EMBL/GenBank/DDBJ whole genome shotgun (WGS) entry which is preliminary data.</text>
</comment>
<keyword evidence="1" id="KW-0732">Signal</keyword>
<proteinExistence type="predicted"/>
<dbReference type="AlphaFoldDB" id="A0A917DWY8"/>
<evidence type="ECO:0000313" key="3">
    <source>
        <dbReference type="Proteomes" id="UP000612456"/>
    </source>
</evidence>
<sequence length="398" mass="44120">MRDANKGKRKRGAAFLLLNACMLVLTACGGQGTMNGDGTEREVIKKPDKTITVIDNPPVETDHQMEVAHIDELKGIQGLDWLSENKIIVNKDNIKMKPATIEGEQRYPRNLYIRDLAAPDQEDKVLVEAPDNQSFALLSADKKYLFYKKNIEDTATGYIMNMATRESVRTGKGELHANEGEWIDNERVIFSLITGSIVTSDVTGHTEVVLPVEEIVQNATKASERNATIVPKADYSILNATQRGSTVYYTSGQDKLYAYNLETKEKKILERKVIWFVPTHDNTQTALVKRTSETEMELTVTDSGLQKKLTLAKGTQIYGMSWSPDGTKLVYMVISQGDGVNGIFVADTVSGKTTPIAVDAKNGSGLLRWSPSGSKLLTSSAVLEDNKYIFYTYVISFQ</sequence>
<name>A0A917DWY8_9BACL</name>
<reference evidence="2" key="2">
    <citation type="submission" date="2020-09" db="EMBL/GenBank/DDBJ databases">
        <authorList>
            <person name="Sun Q."/>
            <person name="Zhou Y."/>
        </authorList>
    </citation>
    <scope>NUCLEOTIDE SEQUENCE</scope>
    <source>
        <strain evidence="2">CGMCC 1.15178</strain>
    </source>
</reference>
<evidence type="ECO:0000313" key="2">
    <source>
        <dbReference type="EMBL" id="GGD75613.1"/>
    </source>
</evidence>
<evidence type="ECO:0008006" key="4">
    <source>
        <dbReference type="Google" id="ProtNLM"/>
    </source>
</evidence>
<accession>A0A917DWY8</accession>
<dbReference type="Gene3D" id="2.120.10.30">
    <property type="entry name" value="TolB, C-terminal domain"/>
    <property type="match status" value="1"/>
</dbReference>
<dbReference type="InterPro" id="IPR011042">
    <property type="entry name" value="6-blade_b-propeller_TolB-like"/>
</dbReference>
<gene>
    <name evidence="2" type="ORF">GCM10010911_36970</name>
</gene>
<feature type="signal peptide" evidence="1">
    <location>
        <begin position="1"/>
        <end position="27"/>
    </location>
</feature>
<evidence type="ECO:0000256" key="1">
    <source>
        <dbReference type="SAM" id="SignalP"/>
    </source>
</evidence>
<organism evidence="2 3">
    <name type="scientific">Paenibacillus nasutitermitis</name>
    <dbReference type="NCBI Taxonomy" id="1652958"/>
    <lineage>
        <taxon>Bacteria</taxon>
        <taxon>Bacillati</taxon>
        <taxon>Bacillota</taxon>
        <taxon>Bacilli</taxon>
        <taxon>Bacillales</taxon>
        <taxon>Paenibacillaceae</taxon>
        <taxon>Paenibacillus</taxon>
    </lineage>
</organism>